<sequence length="117" mass="12203" precursor="true">MKSLQVFAACAALMLVAFASETATAGCCAPEPAPCCTPAPVCCPAPPVPVTFCVVDPVTCCKYPVTVCVPAECAGQIPCYVGCAKGFLGRKILTYKFECCGHCVDIVITKHGRVIVR</sequence>
<dbReference type="Proteomes" id="UP000320176">
    <property type="component" value="Unassembled WGS sequence"/>
</dbReference>
<keyword evidence="1" id="KW-0732">Signal</keyword>
<proteinExistence type="predicted"/>
<protein>
    <submittedName>
        <fullName evidence="2">Uncharacterized protein</fullName>
    </submittedName>
</protein>
<organism evidence="2 3">
    <name type="scientific">Stieleria varia</name>
    <dbReference type="NCBI Taxonomy" id="2528005"/>
    <lineage>
        <taxon>Bacteria</taxon>
        <taxon>Pseudomonadati</taxon>
        <taxon>Planctomycetota</taxon>
        <taxon>Planctomycetia</taxon>
        <taxon>Pirellulales</taxon>
        <taxon>Pirellulaceae</taxon>
        <taxon>Stieleria</taxon>
    </lineage>
</organism>
<accession>A0A5C6B7A3</accession>
<reference evidence="2 3" key="1">
    <citation type="submission" date="2019-02" db="EMBL/GenBank/DDBJ databases">
        <title>Deep-cultivation of Planctomycetes and their phenomic and genomic characterization uncovers novel biology.</title>
        <authorList>
            <person name="Wiegand S."/>
            <person name="Jogler M."/>
            <person name="Boedeker C."/>
            <person name="Pinto D."/>
            <person name="Vollmers J."/>
            <person name="Rivas-Marin E."/>
            <person name="Kohn T."/>
            <person name="Peeters S.H."/>
            <person name="Heuer A."/>
            <person name="Rast P."/>
            <person name="Oberbeckmann S."/>
            <person name="Bunk B."/>
            <person name="Jeske O."/>
            <person name="Meyerdierks A."/>
            <person name="Storesund J.E."/>
            <person name="Kallscheuer N."/>
            <person name="Luecker S."/>
            <person name="Lage O.M."/>
            <person name="Pohl T."/>
            <person name="Merkel B.J."/>
            <person name="Hornburger P."/>
            <person name="Mueller R.-W."/>
            <person name="Bruemmer F."/>
            <person name="Labrenz M."/>
            <person name="Spormann A.M."/>
            <person name="Op Den Camp H."/>
            <person name="Overmann J."/>
            <person name="Amann R."/>
            <person name="Jetten M.S.M."/>
            <person name="Mascher T."/>
            <person name="Medema M.H."/>
            <person name="Devos D.P."/>
            <person name="Kaster A.-K."/>
            <person name="Ovreas L."/>
            <person name="Rohde M."/>
            <person name="Galperin M.Y."/>
            <person name="Jogler C."/>
        </authorList>
    </citation>
    <scope>NUCLEOTIDE SEQUENCE [LARGE SCALE GENOMIC DNA]</scope>
    <source>
        <strain evidence="2 3">Pla52n</strain>
    </source>
</reference>
<evidence type="ECO:0000313" key="2">
    <source>
        <dbReference type="EMBL" id="TWU07923.1"/>
    </source>
</evidence>
<comment type="caution">
    <text evidence="2">The sequence shown here is derived from an EMBL/GenBank/DDBJ whole genome shotgun (WGS) entry which is preliminary data.</text>
</comment>
<dbReference type="RefSeq" id="WP_146518054.1">
    <property type="nucleotide sequence ID" value="NZ_CP151726.1"/>
</dbReference>
<feature type="chain" id="PRO_5022899818" evidence="1">
    <location>
        <begin position="26"/>
        <end position="117"/>
    </location>
</feature>
<dbReference type="OrthoDB" id="286013at2"/>
<evidence type="ECO:0000256" key="1">
    <source>
        <dbReference type="SAM" id="SignalP"/>
    </source>
</evidence>
<name>A0A5C6B7A3_9BACT</name>
<dbReference type="AlphaFoldDB" id="A0A5C6B7A3"/>
<evidence type="ECO:0000313" key="3">
    <source>
        <dbReference type="Proteomes" id="UP000320176"/>
    </source>
</evidence>
<dbReference type="EMBL" id="SJPN01000001">
    <property type="protein sequence ID" value="TWU07923.1"/>
    <property type="molecule type" value="Genomic_DNA"/>
</dbReference>
<feature type="signal peptide" evidence="1">
    <location>
        <begin position="1"/>
        <end position="25"/>
    </location>
</feature>
<gene>
    <name evidence="2" type="ORF">Pla52n_05000</name>
</gene>
<keyword evidence="3" id="KW-1185">Reference proteome</keyword>